<feature type="compositionally biased region" description="Low complexity" evidence="1">
    <location>
        <begin position="1481"/>
        <end position="1492"/>
    </location>
</feature>
<dbReference type="Pfam" id="PF07699">
    <property type="entry name" value="Ephrin_rec_like"/>
    <property type="match status" value="1"/>
</dbReference>
<organism evidence="5 6">
    <name type="scientific">Anaeramoeba flamelloides</name>
    <dbReference type="NCBI Taxonomy" id="1746091"/>
    <lineage>
        <taxon>Eukaryota</taxon>
        <taxon>Metamonada</taxon>
        <taxon>Anaeramoebidae</taxon>
        <taxon>Anaeramoeba</taxon>
    </lineage>
</organism>
<dbReference type="SMART" id="SM01411">
    <property type="entry name" value="Ephrin_rec_like"/>
    <property type="match status" value="6"/>
</dbReference>
<feature type="signal peptide" evidence="3">
    <location>
        <begin position="1"/>
        <end position="30"/>
    </location>
</feature>
<feature type="compositionally biased region" description="Basic and acidic residues" evidence="1">
    <location>
        <begin position="1514"/>
        <end position="1524"/>
    </location>
</feature>
<dbReference type="InterPro" id="IPR011641">
    <property type="entry name" value="Tyr-kin_ephrin_A/B_rcpt-like"/>
</dbReference>
<evidence type="ECO:0000256" key="1">
    <source>
        <dbReference type="SAM" id="MobiDB-lite"/>
    </source>
</evidence>
<evidence type="ECO:0000313" key="5">
    <source>
        <dbReference type="EMBL" id="KAJ3427300.1"/>
    </source>
</evidence>
<feature type="transmembrane region" description="Helical" evidence="2">
    <location>
        <begin position="1328"/>
        <end position="1346"/>
    </location>
</feature>
<dbReference type="EMBL" id="JANTQA010000063">
    <property type="protein sequence ID" value="KAJ3427300.1"/>
    <property type="molecule type" value="Genomic_DNA"/>
</dbReference>
<dbReference type="Proteomes" id="UP001146793">
    <property type="component" value="Unassembled WGS sequence"/>
</dbReference>
<sequence length="1547" mass="175206">MLTVNNNFKRSKFKLVCALLLVCLVHDTFSQESIFSDQKKEHWKQNNQQRQQAENLDANEVFLRSGDMSFHFQETSYLVNVCNSQTKESYEFHVENALGKAKKIFKLDTNKKPNIFYRSKNKAVSQWFEFDSKNTEKVIKSNYKFINHSDIFDFGVVYTYSGDLQVGIEEKRHTLQFVDLNTKEVILEESRPYIYNQKGDECYGNYYIIAQEHMGARLQATIGYQLPPAFVDKSKDGWIIIDPAFSTYIGGTNYDKTHSTAYDSQQNIYFVGTTRSYDYPVSDEAYSKNYSTSGLNIAITKTHNGSSLLFSTFIASLNSDDLLRHEFPTIIVDPSDDQAIICGTSYSDGANWPITGEAWLEHSDCASTEGNKKVGFIAKINSVGKDLIFSTLICGNKNQHLTLGSIFIDSTVKEDEPFIYFLGVHDGEVFPSSSFSDPMFKCQQRFGSTDIIFGKLSNDGKHLNASNCFGGSGEEISISPSIYVQGNNMVFQLLTNSDNILVKQGTFQDTKPTARSSKIPIVGSLDVNSFDITWTSYLAGSTTESIYSITMDERDRIWVSGETKSTDFPITAENCFQKSHSTNGSSFDGFFTKISGDGTRILYSSYLGSYDTDREVSVLQIKNDDNDRLLICSQGSYLNDPNEYDERHIQDFSNATSFTMIYDYTTNEVQYSALFGGWMNSCDYFGTNARVYVVAGYANDNLNTTEDAFQENNAGIIDSTLFCSTTECPTGYYKVTENDVCKPCIKGTYSSTPNSNSADDCLPCEEPYYSNTVGLSACKKCELGYFFYNPLTDPDMYCKPCESGFYSDRELITSEDECVECPPGRYTPYSGQSICAQCPRGRYQNENGSTTCKDCPEGTYNDLTGQIGCANCPSGTWNEKPAQASLDGCIKCQEGYYGIKEGGTSVMESCDQCPQGTWSNQTGLSVKTECTKCPPGSYNEKEGITTIELCKACNPGTYSTSPGLTTWHDCKQCEQHQISAVAGSTACTNCEIGSEPNPKQDGCIPCTQGYYKNNTDSNCVACEKDYFNNVEGSTFCLKCGLPNICLGAGKCNDGRDPDTFCTQCFDNYYLAGTECKKCAPNWAWSIWLTALLLLSFPLIRYRKKIQKAMLLKKNPIFEIYFTFLQLVASIVSMNINFTNLVDNSAISTLAIFNFDFTLIFNTDCYQNVNFYSKYLIFVLVPISLVLLCLLVYVTIRLVCLLLKSNSKQEMWSKLTNIFIYSITLGFRYLYITEAMACVRPFQATWQSGLQKKTLDYDPQIYTNDQRYQSFYPWFLFFLIFYIIVVPLFFIVILILAKRHNFSHFWGKKFGWLWEFYKPNRFWWEIPKMIFKCIIIIFPIIVGNLAIKYQLLSIFFIILAFNILILILKPYPNLIPSDKDKRNIKSFWEKISPEDLISVGLNLILMAIISSGIEEISNILFLLLNNVGLILAFMGTRKNFKEMWYKRKKIKKFKKNQNNASDDTDQVLKNNNLENNDSHGLEISTTSSKTENSNDSEDENEIVQESSETIDNENNFEKKDQDLKGKIKKSNSKNLNSDIELSNINEKK</sequence>
<dbReference type="CDD" id="cd00185">
    <property type="entry name" value="TNFRSF"/>
    <property type="match status" value="1"/>
</dbReference>
<feature type="transmembrane region" description="Helical" evidence="2">
    <location>
        <begin position="1352"/>
        <end position="1374"/>
    </location>
</feature>
<feature type="transmembrane region" description="Helical" evidence="2">
    <location>
        <begin position="1174"/>
        <end position="1202"/>
    </location>
</feature>
<evidence type="ECO:0000256" key="2">
    <source>
        <dbReference type="SAM" id="Phobius"/>
    </source>
</evidence>
<evidence type="ECO:0000313" key="6">
    <source>
        <dbReference type="Proteomes" id="UP001146793"/>
    </source>
</evidence>
<proteinExistence type="predicted"/>
<feature type="transmembrane region" description="Helical" evidence="2">
    <location>
        <begin position="1273"/>
        <end position="1296"/>
    </location>
</feature>
<evidence type="ECO:0000256" key="3">
    <source>
        <dbReference type="SAM" id="SignalP"/>
    </source>
</evidence>
<feature type="region of interest" description="Disordered" evidence="1">
    <location>
        <begin position="1454"/>
        <end position="1547"/>
    </location>
</feature>
<feature type="transmembrane region" description="Helical" evidence="2">
    <location>
        <begin position="1214"/>
        <end position="1231"/>
    </location>
</feature>
<feature type="transmembrane region" description="Helical" evidence="2">
    <location>
        <begin position="1418"/>
        <end position="1439"/>
    </location>
</feature>
<keyword evidence="2" id="KW-0472">Membrane</keyword>
<feature type="chain" id="PRO_5043384087" description="Tyrosine-protein kinase ephrin type A/B receptor-like domain-containing protein" evidence="3">
    <location>
        <begin position="31"/>
        <end position="1547"/>
    </location>
</feature>
<dbReference type="PANTHER" id="PTHR46967">
    <property type="entry name" value="INSULIN-LIKE GROWTH FACTOR BINDING PROTEIN,N-TERMINAL"/>
    <property type="match status" value="1"/>
</dbReference>
<keyword evidence="3" id="KW-0732">Signal</keyword>
<feature type="compositionally biased region" description="Polar residues" evidence="1">
    <location>
        <begin position="1502"/>
        <end position="1512"/>
    </location>
</feature>
<feature type="transmembrane region" description="Helical" evidence="2">
    <location>
        <begin position="1082"/>
        <end position="1099"/>
    </location>
</feature>
<dbReference type="Gene3D" id="2.10.50.10">
    <property type="entry name" value="Tumor Necrosis Factor Receptor, subunit A, domain 2"/>
    <property type="match status" value="4"/>
</dbReference>
<dbReference type="InterPro" id="IPR009030">
    <property type="entry name" value="Growth_fac_rcpt_cys_sf"/>
</dbReference>
<accession>A0AAV7YGY9</accession>
<protein>
    <recommendedName>
        <fullName evidence="4">Tyrosine-protein kinase ephrin type A/B receptor-like domain-containing protein</fullName>
    </recommendedName>
</protein>
<feature type="transmembrane region" description="Helical" evidence="2">
    <location>
        <begin position="1119"/>
        <end position="1137"/>
    </location>
</feature>
<feature type="compositionally biased region" description="Polar residues" evidence="1">
    <location>
        <begin position="1455"/>
        <end position="1474"/>
    </location>
</feature>
<dbReference type="SUPFAM" id="SSF57184">
    <property type="entry name" value="Growth factor receptor domain"/>
    <property type="match status" value="2"/>
</dbReference>
<name>A0AAV7YGY9_9EUKA</name>
<keyword evidence="2" id="KW-1133">Transmembrane helix</keyword>
<gene>
    <name evidence="5" type="ORF">M0812_26882</name>
</gene>
<dbReference type="PANTHER" id="PTHR46967:SF2">
    <property type="entry name" value="SUSHI, VON WILLEBRAND FACTOR TYPE A, EGF AND PENTRAXIN DOMAIN-CONTAINING PROTEIN 1-LIKE"/>
    <property type="match status" value="1"/>
</dbReference>
<evidence type="ECO:0000259" key="4">
    <source>
        <dbReference type="Pfam" id="PF07699"/>
    </source>
</evidence>
<reference evidence="5" key="1">
    <citation type="submission" date="2022-08" db="EMBL/GenBank/DDBJ databases">
        <title>Novel sulphate-reducing endosymbionts in the free-living metamonad Anaeramoeba.</title>
        <authorList>
            <person name="Jerlstrom-Hultqvist J."/>
            <person name="Cepicka I."/>
            <person name="Gallot-Lavallee L."/>
            <person name="Salas-Leiva D."/>
            <person name="Curtis B.A."/>
            <person name="Zahonova K."/>
            <person name="Pipaliya S."/>
            <person name="Dacks J."/>
            <person name="Roger A.J."/>
        </authorList>
    </citation>
    <scope>NUCLEOTIDE SEQUENCE</scope>
    <source>
        <strain evidence="5">Busselton2</strain>
    </source>
</reference>
<keyword evidence="2" id="KW-0812">Transmembrane</keyword>
<comment type="caution">
    <text evidence="5">The sequence shown here is derived from an EMBL/GenBank/DDBJ whole genome shotgun (WGS) entry which is preliminary data.</text>
</comment>
<feature type="domain" description="Tyrosine-protein kinase ephrin type A/B receptor-like" evidence="4">
    <location>
        <begin position="830"/>
        <end position="864"/>
    </location>
</feature>